<dbReference type="STRING" id="585530.HMPREF0183_1639"/>
<feature type="compositionally biased region" description="Polar residues" evidence="1">
    <location>
        <begin position="38"/>
        <end position="52"/>
    </location>
</feature>
<reference evidence="3 4" key="1">
    <citation type="submission" date="2010-04" db="EMBL/GenBank/DDBJ databases">
        <authorList>
            <person name="Qin X."/>
            <person name="Bachman B."/>
            <person name="Battles P."/>
            <person name="Bell A."/>
            <person name="Bess C."/>
            <person name="Bickham C."/>
            <person name="Chaboub L."/>
            <person name="Chen D."/>
            <person name="Coyle M."/>
            <person name="Deiros D.R."/>
            <person name="Dinh H."/>
            <person name="Forbes L."/>
            <person name="Fowler G."/>
            <person name="Francisco L."/>
            <person name="Fu Q."/>
            <person name="Gubbala S."/>
            <person name="Hale W."/>
            <person name="Han Y."/>
            <person name="Hemphill L."/>
            <person name="Highlander S.K."/>
            <person name="Hirani K."/>
            <person name="Hogues M."/>
            <person name="Jackson L."/>
            <person name="Jakkamsetti A."/>
            <person name="Javaid M."/>
            <person name="Jiang H."/>
            <person name="Korchina V."/>
            <person name="Kovar C."/>
            <person name="Lara F."/>
            <person name="Lee S."/>
            <person name="Mata R."/>
            <person name="Mathew T."/>
            <person name="Moen C."/>
            <person name="Morales K."/>
            <person name="Munidasa M."/>
            <person name="Nazareth L."/>
            <person name="Ngo R."/>
            <person name="Nguyen L."/>
            <person name="Okwuonu G."/>
            <person name="Ongeri F."/>
            <person name="Patil S."/>
            <person name="Petrosino J."/>
            <person name="Pham C."/>
            <person name="Pham P."/>
            <person name="Pu L.-L."/>
            <person name="Puazo M."/>
            <person name="Raj R."/>
            <person name="Reid J."/>
            <person name="Rouhana J."/>
            <person name="Saada N."/>
            <person name="Shang Y."/>
            <person name="Simmons D."/>
            <person name="Thornton R."/>
            <person name="Warren J."/>
            <person name="Weissenberger G."/>
            <person name="Zhang J."/>
            <person name="Zhang L."/>
            <person name="Zhou C."/>
            <person name="Zhu D."/>
            <person name="Muzny D."/>
            <person name="Worley K."/>
            <person name="Gibbs R."/>
        </authorList>
    </citation>
    <scope>NUCLEOTIDE SEQUENCE [LARGE SCALE GENOMIC DNA]</scope>
    <source>
        <strain evidence="3 4">ATCC 49030</strain>
    </source>
</reference>
<protein>
    <submittedName>
        <fullName evidence="3">Uncharacterized protein</fullName>
    </submittedName>
</protein>
<dbReference type="EMBL" id="ADNU01000046">
    <property type="protein sequence ID" value="EFG47119.1"/>
    <property type="molecule type" value="Genomic_DNA"/>
</dbReference>
<comment type="caution">
    <text evidence="3">The sequence shown here is derived from an EMBL/GenBank/DDBJ whole genome shotgun (WGS) entry which is preliminary data.</text>
</comment>
<dbReference type="InterPro" id="IPR032710">
    <property type="entry name" value="NTF2-like_dom_sf"/>
</dbReference>
<gene>
    <name evidence="3" type="ORF">HMPREF0183_1639</name>
</gene>
<feature type="region of interest" description="Disordered" evidence="1">
    <location>
        <begin position="121"/>
        <end position="142"/>
    </location>
</feature>
<accession>D4YNX9</accession>
<dbReference type="SUPFAM" id="SSF54427">
    <property type="entry name" value="NTF2-like"/>
    <property type="match status" value="1"/>
</dbReference>
<evidence type="ECO:0000313" key="3">
    <source>
        <dbReference type="EMBL" id="EFG47119.1"/>
    </source>
</evidence>
<evidence type="ECO:0000256" key="2">
    <source>
        <dbReference type="SAM" id="Phobius"/>
    </source>
</evidence>
<sequence length="243" mass="26898">MEPIEEYLRNLHRKNNSSTSQSSFPSKEEEPEAPEPLNKQSPDAANAPTTELPTVVAALRKNEPEGTQKQGTRKQASRTQPTRRKRRTQKRPRRYDLIIMAAGVVLVAVIVVLAFVPRGSEQTVAQSAPSGSEKRPTHEESAHDAVIRLCNERALAFSTADEKLLRSLTADGSPARQAEKFDDLHKYGGVDIAIDATDIDVVSETNDSAVVTATVTAHPEKGVRLTLTLKKVDKRWRVWEVTE</sequence>
<feature type="transmembrane region" description="Helical" evidence="2">
    <location>
        <begin position="95"/>
        <end position="116"/>
    </location>
</feature>
<feature type="compositionally biased region" description="Polar residues" evidence="1">
    <location>
        <begin position="121"/>
        <end position="130"/>
    </location>
</feature>
<keyword evidence="2" id="KW-0812">Transmembrane</keyword>
<feature type="compositionally biased region" description="Basic and acidic residues" evidence="1">
    <location>
        <begin position="132"/>
        <end position="142"/>
    </location>
</feature>
<keyword evidence="2" id="KW-1133">Transmembrane helix</keyword>
<keyword evidence="2" id="KW-0472">Membrane</keyword>
<keyword evidence="4" id="KW-1185">Reference proteome</keyword>
<name>D4YNX9_9MICO</name>
<dbReference type="AlphaFoldDB" id="D4YNX9"/>
<proteinExistence type="predicted"/>
<evidence type="ECO:0000256" key="1">
    <source>
        <dbReference type="SAM" id="MobiDB-lite"/>
    </source>
</evidence>
<evidence type="ECO:0000313" key="4">
    <source>
        <dbReference type="Proteomes" id="UP000005714"/>
    </source>
</evidence>
<dbReference type="Proteomes" id="UP000005714">
    <property type="component" value="Unassembled WGS sequence"/>
</dbReference>
<organism evidence="3 4">
    <name type="scientific">Brevibacterium mcbrellneri ATCC 49030</name>
    <dbReference type="NCBI Taxonomy" id="585530"/>
    <lineage>
        <taxon>Bacteria</taxon>
        <taxon>Bacillati</taxon>
        <taxon>Actinomycetota</taxon>
        <taxon>Actinomycetes</taxon>
        <taxon>Micrococcales</taxon>
        <taxon>Brevibacteriaceae</taxon>
        <taxon>Brevibacterium</taxon>
    </lineage>
</organism>
<feature type="compositionally biased region" description="Basic residues" evidence="1">
    <location>
        <begin position="71"/>
        <end position="91"/>
    </location>
</feature>
<feature type="region of interest" description="Disordered" evidence="1">
    <location>
        <begin position="1"/>
        <end position="91"/>
    </location>
</feature>